<accession>A0A0Q3HME9</accession>
<dbReference type="InterPro" id="IPR036770">
    <property type="entry name" value="Ankyrin_rpt-contain_sf"/>
</dbReference>
<evidence type="ECO:0000313" key="7">
    <source>
        <dbReference type="EnsemblPlants" id="KQK24071"/>
    </source>
</evidence>
<dbReference type="PROSITE" id="PS50088">
    <property type="entry name" value="ANK_REPEAT"/>
    <property type="match status" value="1"/>
</dbReference>
<sequence>RRSVVLPPADPDARHRYGFTPLHQVAETFSVDMAKLLFRHGASANIRTAEGGRVAEGLLPLHVAVENATMHKYLEDHWAHGDLVDDLIFLLCLPEMKMFLDTTRLIAKHTDNIVAEILNYIHQDKIVQATILLLTAQKQLRDPLDHKSSGKVLTAHEVSLNGFDIVKNSIDEALDALHRKWLVMVKEGGNGMALKKLKDSKEALLTARTLAGIVYKAGAALERYIQTHSQVPHDEILEHVSSILKSSGIVPVGKGIDTGNLKCYHYGVKMAIDNSGSQRVDCGETSEADKSSSSLKDEASKRILGKKPPKRLAIKDARNMLFPYWKSVLSCRSLVKLVPVCQPSRKDSLATATRKGGKSITRKSMENLGSMGWPQVPSNYECRRMVCVVVPMSRKVFKRA</sequence>
<dbReference type="OrthoDB" id="592695at2759"/>
<feature type="region of interest" description="Disordered" evidence="5">
    <location>
        <begin position="277"/>
        <end position="302"/>
    </location>
</feature>
<evidence type="ECO:0000256" key="1">
    <source>
        <dbReference type="ARBA" id="ARBA00005949"/>
    </source>
</evidence>
<evidence type="ECO:0000256" key="2">
    <source>
        <dbReference type="ARBA" id="ARBA00022737"/>
    </source>
</evidence>
<dbReference type="PANTHER" id="PTHR24136:SF45">
    <property type="entry name" value="EXPRESSED PROTEIN"/>
    <property type="match status" value="1"/>
</dbReference>
<protein>
    <submittedName>
        <fullName evidence="6 7">Uncharacterized protein</fullName>
    </submittedName>
</protein>
<evidence type="ECO:0000256" key="5">
    <source>
        <dbReference type="SAM" id="MobiDB-lite"/>
    </source>
</evidence>
<dbReference type="InterPro" id="IPR051573">
    <property type="entry name" value="Ankyrin-SOCS_box_domain"/>
</dbReference>
<gene>
    <name evidence="6" type="ORF">BRADI_1g77970v3</name>
</gene>
<dbReference type="SUPFAM" id="SSF48403">
    <property type="entry name" value="Ankyrin repeat"/>
    <property type="match status" value="1"/>
</dbReference>
<organism evidence="6">
    <name type="scientific">Brachypodium distachyon</name>
    <name type="common">Purple false brome</name>
    <name type="synonym">Trachynia distachya</name>
    <dbReference type="NCBI Taxonomy" id="15368"/>
    <lineage>
        <taxon>Eukaryota</taxon>
        <taxon>Viridiplantae</taxon>
        <taxon>Streptophyta</taxon>
        <taxon>Embryophyta</taxon>
        <taxon>Tracheophyta</taxon>
        <taxon>Spermatophyta</taxon>
        <taxon>Magnoliopsida</taxon>
        <taxon>Liliopsida</taxon>
        <taxon>Poales</taxon>
        <taxon>Poaceae</taxon>
        <taxon>BOP clade</taxon>
        <taxon>Pooideae</taxon>
        <taxon>Stipodae</taxon>
        <taxon>Brachypodieae</taxon>
        <taxon>Brachypodium</taxon>
    </lineage>
</organism>
<feature type="repeat" description="ANK" evidence="4">
    <location>
        <begin position="17"/>
        <end position="49"/>
    </location>
</feature>
<dbReference type="EMBL" id="CM000880">
    <property type="protein sequence ID" value="KQK24071.1"/>
    <property type="molecule type" value="Genomic_DNA"/>
</dbReference>
<dbReference type="PANTHER" id="PTHR24136">
    <property type="entry name" value="SOWAH (DROSOPHILA) HOMOLOG"/>
    <property type="match status" value="1"/>
</dbReference>
<dbReference type="AlphaFoldDB" id="A0A0Q3HME9"/>
<dbReference type="SMART" id="SM00248">
    <property type="entry name" value="ANK"/>
    <property type="match status" value="1"/>
</dbReference>
<dbReference type="Proteomes" id="UP000008810">
    <property type="component" value="Chromosome 1"/>
</dbReference>
<dbReference type="InterPro" id="IPR002110">
    <property type="entry name" value="Ankyrin_rpt"/>
</dbReference>
<comment type="similarity">
    <text evidence="1">Belongs to the ankyrin SOCS box (ASB) family.</text>
</comment>
<reference evidence="7" key="3">
    <citation type="submission" date="2018-08" db="UniProtKB">
        <authorList>
            <consortium name="EnsemblPlants"/>
        </authorList>
    </citation>
    <scope>IDENTIFICATION</scope>
    <source>
        <strain evidence="7">cv. Bd21</strain>
    </source>
</reference>
<name>A0A0Q3HME9_BRADI</name>
<feature type="non-terminal residue" evidence="6">
    <location>
        <position position="1"/>
    </location>
</feature>
<reference evidence="6" key="2">
    <citation type="submission" date="2017-06" db="EMBL/GenBank/DDBJ databases">
        <title>WGS assembly of Brachypodium distachyon.</title>
        <authorList>
            <consortium name="The International Brachypodium Initiative"/>
            <person name="Lucas S."/>
            <person name="Harmon-Smith M."/>
            <person name="Lail K."/>
            <person name="Tice H."/>
            <person name="Grimwood J."/>
            <person name="Bruce D."/>
            <person name="Barry K."/>
            <person name="Shu S."/>
            <person name="Lindquist E."/>
            <person name="Wang M."/>
            <person name="Pitluck S."/>
            <person name="Vogel J.P."/>
            <person name="Garvin D.F."/>
            <person name="Mockler T.C."/>
            <person name="Schmutz J."/>
            <person name="Rokhsar D."/>
            <person name="Bevan M.W."/>
        </authorList>
    </citation>
    <scope>NUCLEOTIDE SEQUENCE</scope>
    <source>
        <strain evidence="6">Bd21</strain>
    </source>
</reference>
<keyword evidence="3 4" id="KW-0040">ANK repeat</keyword>
<evidence type="ECO:0000313" key="8">
    <source>
        <dbReference type="Proteomes" id="UP000008810"/>
    </source>
</evidence>
<keyword evidence="8" id="KW-1185">Reference proteome</keyword>
<evidence type="ECO:0000313" key="6">
    <source>
        <dbReference type="EMBL" id="KQK24071.1"/>
    </source>
</evidence>
<dbReference type="Pfam" id="PF00023">
    <property type="entry name" value="Ank"/>
    <property type="match status" value="1"/>
</dbReference>
<dbReference type="EnsemblPlants" id="KQK24071">
    <property type="protein sequence ID" value="KQK24071"/>
    <property type="gene ID" value="BRADI_1g77970v3"/>
</dbReference>
<evidence type="ECO:0000256" key="4">
    <source>
        <dbReference type="PROSITE-ProRule" id="PRU00023"/>
    </source>
</evidence>
<proteinExistence type="inferred from homology"/>
<evidence type="ECO:0000256" key="3">
    <source>
        <dbReference type="ARBA" id="ARBA00023043"/>
    </source>
</evidence>
<dbReference type="Gramene" id="KQK24071">
    <property type="protein sequence ID" value="KQK24071"/>
    <property type="gene ID" value="BRADI_1g77970v3"/>
</dbReference>
<dbReference type="GO" id="GO:0016567">
    <property type="term" value="P:protein ubiquitination"/>
    <property type="evidence" value="ECO:0000318"/>
    <property type="project" value="GO_Central"/>
</dbReference>
<dbReference type="GO" id="GO:0045732">
    <property type="term" value="P:positive regulation of protein catabolic process"/>
    <property type="evidence" value="ECO:0000318"/>
    <property type="project" value="GO_Central"/>
</dbReference>
<dbReference type="STRING" id="15368.A0A0Q3HME9"/>
<reference evidence="6 7" key="1">
    <citation type="journal article" date="2010" name="Nature">
        <title>Genome sequencing and analysis of the model grass Brachypodium distachyon.</title>
        <authorList>
            <consortium name="International Brachypodium Initiative"/>
        </authorList>
    </citation>
    <scope>NUCLEOTIDE SEQUENCE [LARGE SCALE GENOMIC DNA]</scope>
    <source>
        <strain evidence="6 7">Bd21</strain>
    </source>
</reference>
<dbReference type="Gene3D" id="1.25.40.20">
    <property type="entry name" value="Ankyrin repeat-containing domain"/>
    <property type="match status" value="1"/>
</dbReference>
<feature type="compositionally biased region" description="Basic and acidic residues" evidence="5">
    <location>
        <begin position="287"/>
        <end position="301"/>
    </location>
</feature>
<dbReference type="InParanoid" id="A0A0Q3HME9"/>
<dbReference type="PROSITE" id="PS50297">
    <property type="entry name" value="ANK_REP_REGION"/>
    <property type="match status" value="1"/>
</dbReference>
<keyword evidence="2" id="KW-0677">Repeat</keyword>